<evidence type="ECO:0000313" key="1">
    <source>
        <dbReference type="EMBL" id="KIM19332.1"/>
    </source>
</evidence>
<accession>A0A0C2WNT6</accession>
<gene>
    <name evidence="1" type="ORF">M408DRAFT_334423</name>
</gene>
<dbReference type="AlphaFoldDB" id="A0A0C2WNT6"/>
<sequence>MRRYQLYRLNVLRFWIDMRGYQLLLLSMPEGCLHPYKLNEDLFNHKSVIDYQYQVVNFTHEFKRIMLGCHQVQILWCQPELG</sequence>
<dbReference type="HOGENOM" id="CLU_2559739_0_0_1"/>
<keyword evidence="2" id="KW-1185">Reference proteome</keyword>
<protein>
    <submittedName>
        <fullName evidence="1">Uncharacterized protein</fullName>
    </submittedName>
</protein>
<evidence type="ECO:0000313" key="2">
    <source>
        <dbReference type="Proteomes" id="UP000054097"/>
    </source>
</evidence>
<proteinExistence type="predicted"/>
<reference evidence="1 2" key="1">
    <citation type="submission" date="2014-04" db="EMBL/GenBank/DDBJ databases">
        <authorList>
            <consortium name="DOE Joint Genome Institute"/>
            <person name="Kuo A."/>
            <person name="Zuccaro A."/>
            <person name="Kohler A."/>
            <person name="Nagy L.G."/>
            <person name="Floudas D."/>
            <person name="Copeland A."/>
            <person name="Barry K.W."/>
            <person name="Cichocki N."/>
            <person name="Veneault-Fourrey C."/>
            <person name="LaButti K."/>
            <person name="Lindquist E.A."/>
            <person name="Lipzen A."/>
            <person name="Lundell T."/>
            <person name="Morin E."/>
            <person name="Murat C."/>
            <person name="Sun H."/>
            <person name="Tunlid A."/>
            <person name="Henrissat B."/>
            <person name="Grigoriev I.V."/>
            <person name="Hibbett D.S."/>
            <person name="Martin F."/>
            <person name="Nordberg H.P."/>
            <person name="Cantor M.N."/>
            <person name="Hua S.X."/>
        </authorList>
    </citation>
    <scope>NUCLEOTIDE SEQUENCE [LARGE SCALE GENOMIC DNA]</scope>
    <source>
        <strain evidence="1 2">MAFF 305830</strain>
    </source>
</reference>
<organism evidence="1 2">
    <name type="scientific">Serendipita vermifera MAFF 305830</name>
    <dbReference type="NCBI Taxonomy" id="933852"/>
    <lineage>
        <taxon>Eukaryota</taxon>
        <taxon>Fungi</taxon>
        <taxon>Dikarya</taxon>
        <taxon>Basidiomycota</taxon>
        <taxon>Agaricomycotina</taxon>
        <taxon>Agaricomycetes</taxon>
        <taxon>Sebacinales</taxon>
        <taxon>Serendipitaceae</taxon>
        <taxon>Serendipita</taxon>
    </lineage>
</organism>
<dbReference type="EMBL" id="KN824812">
    <property type="protein sequence ID" value="KIM19332.1"/>
    <property type="molecule type" value="Genomic_DNA"/>
</dbReference>
<reference evidence="2" key="2">
    <citation type="submission" date="2015-01" db="EMBL/GenBank/DDBJ databases">
        <title>Evolutionary Origins and Diversification of the Mycorrhizal Mutualists.</title>
        <authorList>
            <consortium name="DOE Joint Genome Institute"/>
            <consortium name="Mycorrhizal Genomics Consortium"/>
            <person name="Kohler A."/>
            <person name="Kuo A."/>
            <person name="Nagy L.G."/>
            <person name="Floudas D."/>
            <person name="Copeland A."/>
            <person name="Barry K.W."/>
            <person name="Cichocki N."/>
            <person name="Veneault-Fourrey C."/>
            <person name="LaButti K."/>
            <person name="Lindquist E.A."/>
            <person name="Lipzen A."/>
            <person name="Lundell T."/>
            <person name="Morin E."/>
            <person name="Murat C."/>
            <person name="Riley R."/>
            <person name="Ohm R."/>
            <person name="Sun H."/>
            <person name="Tunlid A."/>
            <person name="Henrissat B."/>
            <person name="Grigoriev I.V."/>
            <person name="Hibbett D.S."/>
            <person name="Martin F."/>
        </authorList>
    </citation>
    <scope>NUCLEOTIDE SEQUENCE [LARGE SCALE GENOMIC DNA]</scope>
    <source>
        <strain evidence="2">MAFF 305830</strain>
    </source>
</reference>
<dbReference type="Proteomes" id="UP000054097">
    <property type="component" value="Unassembled WGS sequence"/>
</dbReference>
<name>A0A0C2WNT6_SERVB</name>